<dbReference type="InterPro" id="IPR011659">
    <property type="entry name" value="WD40"/>
</dbReference>
<evidence type="ECO:0000256" key="1">
    <source>
        <dbReference type="SAM" id="SignalP"/>
    </source>
</evidence>
<feature type="chain" id="PRO_5038403775" evidence="1">
    <location>
        <begin position="24"/>
        <end position="349"/>
    </location>
</feature>
<accession>A0A4V3Z7V3</accession>
<name>A0A4V3Z7V3_9ACTN</name>
<proteinExistence type="predicted"/>
<dbReference type="Gene3D" id="2.120.10.30">
    <property type="entry name" value="TolB, C-terminal domain"/>
    <property type="match status" value="1"/>
</dbReference>
<organism evidence="2 3">
    <name type="scientific">Candidatus Frankia alpina</name>
    <dbReference type="NCBI Taxonomy" id="2699483"/>
    <lineage>
        <taxon>Bacteria</taxon>
        <taxon>Bacillati</taxon>
        <taxon>Actinomycetota</taxon>
        <taxon>Actinomycetes</taxon>
        <taxon>Frankiales</taxon>
        <taxon>Frankiaceae</taxon>
        <taxon>Frankia</taxon>
    </lineage>
</organism>
<comment type="caution">
    <text evidence="2">The sequence shown here is derived from an EMBL/GenBank/DDBJ whole genome shotgun (WGS) entry which is preliminary data.</text>
</comment>
<evidence type="ECO:0000313" key="2">
    <source>
        <dbReference type="EMBL" id="THJ75529.1"/>
    </source>
</evidence>
<dbReference type="RefSeq" id="WP_136447130.1">
    <property type="nucleotide sequence ID" value="NZ_SSXH01000069.1"/>
</dbReference>
<dbReference type="AlphaFoldDB" id="A0A4V3Z7V3"/>
<gene>
    <name evidence="2" type="ORF">E7Y31_04930</name>
</gene>
<keyword evidence="3" id="KW-1185">Reference proteome</keyword>
<dbReference type="OrthoDB" id="9808778at2"/>
<reference evidence="2 3" key="1">
    <citation type="submission" date="2019-04" db="EMBL/GenBank/DDBJ databases">
        <title>Draft genome sequences for three unisolated Alnus-infective Frankia Sp+ strains, AgTrS, AiOr and AvVan, the first sequenced Frankia strains able to sporulate in-planta.</title>
        <authorList>
            <person name="Bethencourt L."/>
            <person name="Vautrin F."/>
            <person name="Taib N."/>
            <person name="Dubost A."/>
            <person name="Castro-Garcia L."/>
            <person name="Imbaud O."/>
            <person name="Abrouk D."/>
            <person name="Fournier P."/>
            <person name="Briolay J."/>
            <person name="Nguyen A."/>
            <person name="Normand P."/>
            <person name="Fernandez M.P."/>
            <person name="Brochier-Armanet C."/>
            <person name="Herrera-Belaroussi A."/>
        </authorList>
    </citation>
    <scope>NUCLEOTIDE SEQUENCE [LARGE SCALE GENOMIC DNA]</scope>
    <source>
        <strain evidence="2 3">AvVan</strain>
    </source>
</reference>
<keyword evidence="1" id="KW-0732">Signal</keyword>
<dbReference type="EMBL" id="SSXH01000069">
    <property type="protein sequence ID" value="THJ75529.1"/>
    <property type="molecule type" value="Genomic_DNA"/>
</dbReference>
<dbReference type="SUPFAM" id="SSF82171">
    <property type="entry name" value="DPP6 N-terminal domain-like"/>
    <property type="match status" value="1"/>
</dbReference>
<protein>
    <submittedName>
        <fullName evidence="2">TolB-like translocation protein</fullName>
    </submittedName>
</protein>
<sequence>MSVRARLAVLAAVVMVLAGVATAAVVHAAGRAAQRDQQQAGGPVIRPGRVVLTAPASPPTSAPTSGGRLVFRSMVWGPHRDELVSVPAADPAGPRTASGVDCLRFHAAGGTGICLRRVPGVVGDSFRAVVLDADLRERRHYPLGGIPTRSRVSPSGRMVAWTVFVSGDSYAGTAFSTRTSILDTGTWRLDGSLEDYRIVRDGRTYRSPDVNFWGVTFADDAHFYATLATGGQTYLVRGDVAARTVTTVRANVECPSLSPDGTRLAFKKRVAGLPADAPWRLTVLDLRTMRETALTERRSVDDQAVWLDGGTLAYSLPGDYGGDLWAVLADGGGSPRLLTTAALAPAVVG</sequence>
<feature type="signal peptide" evidence="1">
    <location>
        <begin position="1"/>
        <end position="23"/>
    </location>
</feature>
<dbReference type="InterPro" id="IPR011042">
    <property type="entry name" value="6-blade_b-propeller_TolB-like"/>
</dbReference>
<dbReference type="Pfam" id="PF07676">
    <property type="entry name" value="PD40"/>
    <property type="match status" value="1"/>
</dbReference>
<dbReference type="Proteomes" id="UP000305282">
    <property type="component" value="Unassembled WGS sequence"/>
</dbReference>
<evidence type="ECO:0000313" key="3">
    <source>
        <dbReference type="Proteomes" id="UP000305282"/>
    </source>
</evidence>